<dbReference type="Pfam" id="PF09048">
    <property type="entry name" value="Cro"/>
    <property type="match status" value="1"/>
</dbReference>
<name>A0ABS9HYH4_9PSED</name>
<feature type="region of interest" description="Disordered" evidence="1">
    <location>
        <begin position="1"/>
        <end position="22"/>
    </location>
</feature>
<evidence type="ECO:0000313" key="3">
    <source>
        <dbReference type="Proteomes" id="UP001162905"/>
    </source>
</evidence>
<evidence type="ECO:0000256" key="1">
    <source>
        <dbReference type="SAM" id="MobiDB-lite"/>
    </source>
</evidence>
<feature type="compositionally biased region" description="Polar residues" evidence="1">
    <location>
        <begin position="1"/>
        <end position="10"/>
    </location>
</feature>
<dbReference type="InterPro" id="IPR000655">
    <property type="entry name" value="Cro-like"/>
</dbReference>
<dbReference type="InterPro" id="IPR038202">
    <property type="entry name" value="Cro_sf"/>
</dbReference>
<gene>
    <name evidence="2" type="ORF">L4G47_00035</name>
</gene>
<dbReference type="Gene3D" id="3.30.240.10">
    <property type="entry name" value="CRO Repressor"/>
    <property type="match status" value="1"/>
</dbReference>
<reference evidence="2" key="1">
    <citation type="submission" date="2022-01" db="EMBL/GenBank/DDBJ databases">
        <title>Pseudomonas sp. nov. isolated from Antarctic regolith.</title>
        <authorList>
            <person name="Novakova D."/>
            <person name="Sedlar K."/>
        </authorList>
    </citation>
    <scope>NUCLEOTIDE SEQUENCE</scope>
    <source>
        <strain evidence="2">P2647</strain>
    </source>
</reference>
<proteinExistence type="predicted"/>
<organism evidence="2 3">
    <name type="scientific">Pseudomonas petrae</name>
    <dbReference type="NCBI Taxonomy" id="2912190"/>
    <lineage>
        <taxon>Bacteria</taxon>
        <taxon>Pseudomonadati</taxon>
        <taxon>Pseudomonadota</taxon>
        <taxon>Gammaproteobacteria</taxon>
        <taxon>Pseudomonadales</taxon>
        <taxon>Pseudomonadaceae</taxon>
        <taxon>Pseudomonas</taxon>
    </lineage>
</organism>
<accession>A0ABS9HYH4</accession>
<keyword evidence="3" id="KW-1185">Reference proteome</keyword>
<sequence length="88" mass="9373">MKTIESSAPQNGDIPNRGADIHSSPRITLAEFAKGRQVGAAGQLGITQQALNTALKLGRNILVKINADGTATGFETKLFPSATRRKRQ</sequence>
<comment type="caution">
    <text evidence="2">The sequence shown here is derived from an EMBL/GenBank/DDBJ whole genome shotgun (WGS) entry which is preliminary data.</text>
</comment>
<protein>
    <submittedName>
        <fullName evidence="2">Cro/CI family transcriptional regulator</fullName>
    </submittedName>
</protein>
<dbReference type="SUPFAM" id="SSF47413">
    <property type="entry name" value="lambda repressor-like DNA-binding domains"/>
    <property type="match status" value="1"/>
</dbReference>
<dbReference type="RefSeq" id="WP_237249943.1">
    <property type="nucleotide sequence ID" value="NZ_JAKJXH010000001.1"/>
</dbReference>
<dbReference type="Proteomes" id="UP001162905">
    <property type="component" value="Unassembled WGS sequence"/>
</dbReference>
<dbReference type="InterPro" id="IPR010982">
    <property type="entry name" value="Lambda_DNA-bd_dom_sf"/>
</dbReference>
<evidence type="ECO:0000313" key="2">
    <source>
        <dbReference type="EMBL" id="MCF7540609.1"/>
    </source>
</evidence>
<dbReference type="EMBL" id="JAKJXH010000001">
    <property type="protein sequence ID" value="MCF7540609.1"/>
    <property type="molecule type" value="Genomic_DNA"/>
</dbReference>